<protein>
    <submittedName>
        <fullName evidence="2">Uncharacterized protein</fullName>
    </submittedName>
</protein>
<feature type="transmembrane region" description="Helical" evidence="1">
    <location>
        <begin position="150"/>
        <end position="170"/>
    </location>
</feature>
<sequence length="204" mass="21568">MSITRALVGLYPSAVRERWGPELEEEARRDGWRGWPDLTVNLIRLWTHPAIWPAGSVTHRRARVAKLAIAVTGAGWLTGHALLELSAAVPRGLAHSWILDVCDAITLLGFLLVLPLLACWWLALILTVVQLARTIGSIEPTAGPRRLVTGLWFAVVGLSTSAGVFVTATFASGNDLATGLVAGSGLVALALAGGGTIRDLAAID</sequence>
<comment type="caution">
    <text evidence="2">The sequence shown here is derived from an EMBL/GenBank/DDBJ whole genome shotgun (WGS) entry which is preliminary data.</text>
</comment>
<dbReference type="EMBL" id="BAAAHK010000009">
    <property type="protein sequence ID" value="GAA0946986.1"/>
    <property type="molecule type" value="Genomic_DNA"/>
</dbReference>
<feature type="transmembrane region" description="Helical" evidence="1">
    <location>
        <begin position="107"/>
        <end position="129"/>
    </location>
</feature>
<keyword evidence="1" id="KW-0812">Transmembrane</keyword>
<feature type="transmembrane region" description="Helical" evidence="1">
    <location>
        <begin position="176"/>
        <end position="197"/>
    </location>
</feature>
<reference evidence="2 3" key="1">
    <citation type="journal article" date="2019" name="Int. J. Syst. Evol. Microbiol.">
        <title>The Global Catalogue of Microorganisms (GCM) 10K type strain sequencing project: providing services to taxonomists for standard genome sequencing and annotation.</title>
        <authorList>
            <consortium name="The Broad Institute Genomics Platform"/>
            <consortium name="The Broad Institute Genome Sequencing Center for Infectious Disease"/>
            <person name="Wu L."/>
            <person name="Ma J."/>
        </authorList>
    </citation>
    <scope>NUCLEOTIDE SEQUENCE [LARGE SCALE GENOMIC DNA]</scope>
    <source>
        <strain evidence="2 3">JCM 10977</strain>
    </source>
</reference>
<organism evidence="2 3">
    <name type="scientific">Kribbella koreensis</name>
    <dbReference type="NCBI Taxonomy" id="57909"/>
    <lineage>
        <taxon>Bacteria</taxon>
        <taxon>Bacillati</taxon>
        <taxon>Actinomycetota</taxon>
        <taxon>Actinomycetes</taxon>
        <taxon>Propionibacteriales</taxon>
        <taxon>Kribbellaceae</taxon>
        <taxon>Kribbella</taxon>
    </lineage>
</organism>
<evidence type="ECO:0000256" key="1">
    <source>
        <dbReference type="SAM" id="Phobius"/>
    </source>
</evidence>
<accession>A0ABN1QUI4</accession>
<dbReference type="Proteomes" id="UP001500542">
    <property type="component" value="Unassembled WGS sequence"/>
</dbReference>
<name>A0ABN1QUI4_9ACTN</name>
<keyword evidence="1" id="KW-1133">Transmembrane helix</keyword>
<proteinExistence type="predicted"/>
<keyword evidence="3" id="KW-1185">Reference proteome</keyword>
<evidence type="ECO:0000313" key="2">
    <source>
        <dbReference type="EMBL" id="GAA0946986.1"/>
    </source>
</evidence>
<keyword evidence="1" id="KW-0472">Membrane</keyword>
<gene>
    <name evidence="2" type="ORF">GCM10009554_43390</name>
</gene>
<feature type="transmembrane region" description="Helical" evidence="1">
    <location>
        <begin position="67"/>
        <end position="87"/>
    </location>
</feature>
<dbReference type="RefSeq" id="WP_343972883.1">
    <property type="nucleotide sequence ID" value="NZ_BAAAHK010000009.1"/>
</dbReference>
<evidence type="ECO:0000313" key="3">
    <source>
        <dbReference type="Proteomes" id="UP001500542"/>
    </source>
</evidence>